<keyword evidence="3" id="KW-1185">Reference proteome</keyword>
<accession>A0A1Q5PS36</accession>
<evidence type="ECO:0000313" key="2">
    <source>
        <dbReference type="EMBL" id="OKL50255.1"/>
    </source>
</evidence>
<feature type="region of interest" description="Disordered" evidence="1">
    <location>
        <begin position="344"/>
        <end position="363"/>
    </location>
</feature>
<protein>
    <recommendedName>
        <fullName evidence="4">Bacteriochlorophyll 4-vinyl reductase</fullName>
    </recommendedName>
</protein>
<reference evidence="3" key="1">
    <citation type="submission" date="2016-11" db="EMBL/GenBank/DDBJ databases">
        <title>Actinomyces gypaetusis sp. nov. isolated from Gypaetus barbatus in Qinghai Tibet Plateau China.</title>
        <authorList>
            <person name="Meng X."/>
        </authorList>
    </citation>
    <scope>NUCLEOTIDE SEQUENCE [LARGE SCALE GENOMIC DNA]</scope>
    <source>
        <strain evidence="3">DSM 15383</strain>
    </source>
</reference>
<evidence type="ECO:0008006" key="4">
    <source>
        <dbReference type="Google" id="ProtNLM"/>
    </source>
</evidence>
<comment type="caution">
    <text evidence="2">The sequence shown here is derived from an EMBL/GenBank/DDBJ whole genome shotgun (WGS) entry which is preliminary data.</text>
</comment>
<dbReference type="RefSeq" id="WP_075361081.1">
    <property type="nucleotide sequence ID" value="NZ_MPDM01000002.1"/>
</dbReference>
<dbReference type="EMBL" id="MPDM01000002">
    <property type="protein sequence ID" value="OKL50255.1"/>
    <property type="molecule type" value="Genomic_DNA"/>
</dbReference>
<dbReference type="Proteomes" id="UP000186465">
    <property type="component" value="Unassembled WGS sequence"/>
</dbReference>
<evidence type="ECO:0000313" key="3">
    <source>
        <dbReference type="Proteomes" id="UP000186465"/>
    </source>
</evidence>
<gene>
    <name evidence="2" type="ORF">BM477_02360</name>
</gene>
<proteinExistence type="predicted"/>
<sequence length="363" mass="39438">MSGQDIEQPIEPEDIFGEETEDPIREALGQQDAELQQYAIAFITKVIRLRGVRIDRDSFLRQEFRKLRMSDEQIQKAIETTPSEAGVSLEQLDELASQVIGFETKKSASLSFAAGLPGGFAMLATIPTDVAQYYAHAFRVMQKLAYIYGWQNFINDLDEIDDETLAKLAMFLGVMMGVSGAATSLTTFVRQITMPALQKQITKQALTKTVWYGPMKQTLRIIGVKVTKDSFAKTITKAVPVAGGLLSGGMTLVALKSQSVRLQKQLRQIPPPGVDAAKYMAELHEVNTNTDHNAILDKAVGAVEGAVEAVPDTVKETAGNLASSAKEAGAEAASQAKHLAGSLFSKVSRKKAETEETGEDPQD</sequence>
<dbReference type="AlphaFoldDB" id="A0A1Q5PS36"/>
<organism evidence="2 3">
    <name type="scientific">Boudabousia marimammalium</name>
    <dbReference type="NCBI Taxonomy" id="156892"/>
    <lineage>
        <taxon>Bacteria</taxon>
        <taxon>Bacillati</taxon>
        <taxon>Actinomycetota</taxon>
        <taxon>Actinomycetes</taxon>
        <taxon>Actinomycetales</taxon>
        <taxon>Actinomycetaceae</taxon>
        <taxon>Boudabousia</taxon>
    </lineage>
</organism>
<evidence type="ECO:0000256" key="1">
    <source>
        <dbReference type="SAM" id="MobiDB-lite"/>
    </source>
</evidence>
<dbReference type="OrthoDB" id="306887at2"/>
<name>A0A1Q5PS36_9ACTO</name>